<dbReference type="Proteomes" id="UP000078540">
    <property type="component" value="Unassembled WGS sequence"/>
</dbReference>
<protein>
    <submittedName>
        <fullName evidence="1">Uncharacterized protein</fullName>
    </submittedName>
</protein>
<organism evidence="1 2">
    <name type="scientific">Atta colombica</name>
    <dbReference type="NCBI Taxonomy" id="520822"/>
    <lineage>
        <taxon>Eukaryota</taxon>
        <taxon>Metazoa</taxon>
        <taxon>Ecdysozoa</taxon>
        <taxon>Arthropoda</taxon>
        <taxon>Hexapoda</taxon>
        <taxon>Insecta</taxon>
        <taxon>Pterygota</taxon>
        <taxon>Neoptera</taxon>
        <taxon>Endopterygota</taxon>
        <taxon>Hymenoptera</taxon>
        <taxon>Apocrita</taxon>
        <taxon>Aculeata</taxon>
        <taxon>Formicoidea</taxon>
        <taxon>Formicidae</taxon>
        <taxon>Myrmicinae</taxon>
        <taxon>Atta</taxon>
    </lineage>
</organism>
<dbReference type="EMBL" id="KQ976446">
    <property type="protein sequence ID" value="KYM85984.1"/>
    <property type="molecule type" value="Genomic_DNA"/>
</dbReference>
<accession>A0A151I4I2</accession>
<proteinExistence type="predicted"/>
<name>A0A151I4I2_9HYME</name>
<dbReference type="STRING" id="520822.A0A151I4I2"/>
<evidence type="ECO:0000313" key="1">
    <source>
        <dbReference type="EMBL" id="KYM85984.1"/>
    </source>
</evidence>
<dbReference type="AlphaFoldDB" id="A0A151I4I2"/>
<reference evidence="1 2" key="1">
    <citation type="submission" date="2015-09" db="EMBL/GenBank/DDBJ databases">
        <title>Atta colombica WGS genome.</title>
        <authorList>
            <person name="Nygaard S."/>
            <person name="Hu H."/>
            <person name="Boomsma J."/>
            <person name="Zhang G."/>
        </authorList>
    </citation>
    <scope>NUCLEOTIDE SEQUENCE [LARGE SCALE GENOMIC DNA]</scope>
    <source>
        <strain evidence="1">Treedump-2</strain>
        <tissue evidence="1">Whole body</tissue>
    </source>
</reference>
<keyword evidence="2" id="KW-1185">Reference proteome</keyword>
<sequence>MLINVSNAHYYPVIPTDFSSNASNNSLSGLPFGYSYTNPSLALIEKSSCKCGAEEDTVWPKAQRIALWDIVPHNEGKLPEAIQFLNVKLTLNGIYLYMKSTTMLFLFELKQCVEHVFYELSQYTDDVNKKFEYFVSFLKQNYIINKSDAANILYKIYDKKILL</sequence>
<evidence type="ECO:0000313" key="2">
    <source>
        <dbReference type="Proteomes" id="UP000078540"/>
    </source>
</evidence>
<gene>
    <name evidence="1" type="ORF">ALC53_04345</name>
</gene>